<proteinExistence type="predicted"/>
<keyword evidence="2" id="KW-1185">Reference proteome</keyword>
<organism evidence="1 2">
    <name type="scientific">Streptomyces microflavus</name>
    <name type="common">Streptomyces lipmanii</name>
    <dbReference type="NCBI Taxonomy" id="1919"/>
    <lineage>
        <taxon>Bacteria</taxon>
        <taxon>Bacillati</taxon>
        <taxon>Actinomycetota</taxon>
        <taxon>Actinomycetes</taxon>
        <taxon>Kitasatosporales</taxon>
        <taxon>Streptomycetaceae</taxon>
        <taxon>Streptomyces</taxon>
    </lineage>
</organism>
<accession>A0ABV1QFQ3</accession>
<name>A0ABV1QFQ3_STRMI</name>
<dbReference type="RefSeq" id="WP_350242079.1">
    <property type="nucleotide sequence ID" value="NZ_JBEJUE010000089.1"/>
</dbReference>
<protein>
    <submittedName>
        <fullName evidence="1">DUF6233 domain-containing protein</fullName>
    </submittedName>
</protein>
<comment type="caution">
    <text evidence="1">The sequence shown here is derived from an EMBL/GenBank/DDBJ whole genome shotgun (WGS) entry which is preliminary data.</text>
</comment>
<evidence type="ECO:0000313" key="2">
    <source>
        <dbReference type="Proteomes" id="UP001456562"/>
    </source>
</evidence>
<gene>
    <name evidence="1" type="ORF">ABR748_38450</name>
</gene>
<evidence type="ECO:0000313" key="1">
    <source>
        <dbReference type="EMBL" id="MER0430007.1"/>
    </source>
</evidence>
<reference evidence="1 2" key="1">
    <citation type="submission" date="2024-01" db="EMBL/GenBank/DDBJ databases">
        <title>Metagenomic exploration of the rhizosphere soil microbial community and their significance in facilitating the development of wild simulated ginseng.</title>
        <authorList>
            <person name="Huang J."/>
        </authorList>
    </citation>
    <scope>NUCLEOTIDE SEQUENCE [LARGE SCALE GENOMIC DNA]</scope>
    <source>
        <strain evidence="1 2">WY141</strain>
    </source>
</reference>
<sequence length="58" mass="6279">MRELVKIQPQRSSSTVLLHRGGCATYPGEVELIFRKDAMVALAEPDIGSVRSASRPPG</sequence>
<dbReference type="EMBL" id="JBEJUE010000089">
    <property type="protein sequence ID" value="MER0430007.1"/>
    <property type="molecule type" value="Genomic_DNA"/>
</dbReference>
<dbReference type="Proteomes" id="UP001456562">
    <property type="component" value="Unassembled WGS sequence"/>
</dbReference>